<dbReference type="Proteomes" id="UP001237642">
    <property type="component" value="Unassembled WGS sequence"/>
</dbReference>
<dbReference type="GO" id="GO:0042626">
    <property type="term" value="F:ATPase-coupled transmembrane transporter activity"/>
    <property type="evidence" value="ECO:0007669"/>
    <property type="project" value="TreeGrafter"/>
</dbReference>
<reference evidence="2" key="2">
    <citation type="submission" date="2023-05" db="EMBL/GenBank/DDBJ databases">
        <authorList>
            <person name="Schelkunov M.I."/>
        </authorList>
    </citation>
    <scope>NUCLEOTIDE SEQUENCE</scope>
    <source>
        <strain evidence="2">Hsosn_3</strain>
        <tissue evidence="2">Leaf</tissue>
    </source>
</reference>
<proteinExistence type="predicted"/>
<dbReference type="InterPro" id="IPR027417">
    <property type="entry name" value="P-loop_NTPase"/>
</dbReference>
<dbReference type="AlphaFoldDB" id="A0AAD8ITI6"/>
<dbReference type="SUPFAM" id="SSF52540">
    <property type="entry name" value="P-loop containing nucleoside triphosphate hydrolases"/>
    <property type="match status" value="1"/>
</dbReference>
<dbReference type="PANTHER" id="PTHR24221:SF621">
    <property type="entry name" value="ABC TRANSPORTER B FAMILY MEMBER 21"/>
    <property type="match status" value="1"/>
</dbReference>
<keyword evidence="3" id="KW-1185">Reference proteome</keyword>
<evidence type="ECO:0000259" key="1">
    <source>
        <dbReference type="Pfam" id="PF00005"/>
    </source>
</evidence>
<dbReference type="InterPro" id="IPR003439">
    <property type="entry name" value="ABC_transporter-like_ATP-bd"/>
</dbReference>
<dbReference type="GO" id="GO:0016887">
    <property type="term" value="F:ATP hydrolysis activity"/>
    <property type="evidence" value="ECO:0007669"/>
    <property type="project" value="InterPro"/>
</dbReference>
<protein>
    <recommendedName>
        <fullName evidence="1">ABC transporter domain-containing protein</fullName>
    </recommendedName>
</protein>
<organism evidence="2 3">
    <name type="scientific">Heracleum sosnowskyi</name>
    <dbReference type="NCBI Taxonomy" id="360622"/>
    <lineage>
        <taxon>Eukaryota</taxon>
        <taxon>Viridiplantae</taxon>
        <taxon>Streptophyta</taxon>
        <taxon>Embryophyta</taxon>
        <taxon>Tracheophyta</taxon>
        <taxon>Spermatophyta</taxon>
        <taxon>Magnoliopsida</taxon>
        <taxon>eudicotyledons</taxon>
        <taxon>Gunneridae</taxon>
        <taxon>Pentapetalae</taxon>
        <taxon>asterids</taxon>
        <taxon>campanulids</taxon>
        <taxon>Apiales</taxon>
        <taxon>Apiaceae</taxon>
        <taxon>Apioideae</taxon>
        <taxon>apioid superclade</taxon>
        <taxon>Tordylieae</taxon>
        <taxon>Tordyliinae</taxon>
        <taxon>Heracleum</taxon>
    </lineage>
</organism>
<evidence type="ECO:0000313" key="2">
    <source>
        <dbReference type="EMBL" id="KAK1390162.1"/>
    </source>
</evidence>
<name>A0AAD8ITI6_9APIA</name>
<gene>
    <name evidence="2" type="ORF">POM88_018340</name>
</gene>
<feature type="non-terminal residue" evidence="2">
    <location>
        <position position="1"/>
    </location>
</feature>
<accession>A0AAD8ITI6</accession>
<dbReference type="GO" id="GO:0016020">
    <property type="term" value="C:membrane"/>
    <property type="evidence" value="ECO:0007669"/>
    <property type="project" value="TreeGrafter"/>
</dbReference>
<dbReference type="GO" id="GO:0005524">
    <property type="term" value="F:ATP binding"/>
    <property type="evidence" value="ECO:0007669"/>
    <property type="project" value="InterPro"/>
</dbReference>
<dbReference type="EMBL" id="JAUIZM010000004">
    <property type="protein sequence ID" value="KAK1390162.1"/>
    <property type="molecule type" value="Genomic_DNA"/>
</dbReference>
<evidence type="ECO:0000313" key="3">
    <source>
        <dbReference type="Proteomes" id="UP001237642"/>
    </source>
</evidence>
<reference evidence="2" key="1">
    <citation type="submission" date="2023-02" db="EMBL/GenBank/DDBJ databases">
        <title>Genome of toxic invasive species Heracleum sosnowskyi carries increased number of genes despite the absence of recent whole-genome duplications.</title>
        <authorList>
            <person name="Schelkunov M."/>
            <person name="Shtratnikova V."/>
            <person name="Makarenko M."/>
            <person name="Klepikova A."/>
            <person name="Omelchenko D."/>
            <person name="Novikova G."/>
            <person name="Obukhova E."/>
            <person name="Bogdanov V."/>
            <person name="Penin A."/>
            <person name="Logacheva M."/>
        </authorList>
    </citation>
    <scope>NUCLEOTIDE SEQUENCE</scope>
    <source>
        <strain evidence="2">Hsosn_3</strain>
        <tissue evidence="2">Leaf</tissue>
    </source>
</reference>
<dbReference type="PANTHER" id="PTHR24221">
    <property type="entry name" value="ATP-BINDING CASSETTE SUB-FAMILY B"/>
    <property type="match status" value="1"/>
</dbReference>
<comment type="caution">
    <text evidence="2">The sequence shown here is derived from an EMBL/GenBank/DDBJ whole genome shotgun (WGS) entry which is preliminary data.</text>
</comment>
<feature type="domain" description="ABC transporter" evidence="1">
    <location>
        <begin position="55"/>
        <end position="121"/>
    </location>
</feature>
<sequence length="134" mass="15004">SEPEVVKVVGDGGHERFNSGSSCSITFYKGFLWSYADCCWDFSNIYVPLHLTLHTVALVRESGSGKSTVLSLLQRFYDPDSGNITIDGINIQNIKLKWLMRQMGLVSQEPVLFNDSIILNNSRSLSCFDNPHQS</sequence>
<dbReference type="Pfam" id="PF00005">
    <property type="entry name" value="ABC_tran"/>
    <property type="match status" value="1"/>
</dbReference>
<dbReference type="InterPro" id="IPR039421">
    <property type="entry name" value="Type_1_exporter"/>
</dbReference>
<dbReference type="Gene3D" id="3.40.50.300">
    <property type="entry name" value="P-loop containing nucleotide triphosphate hydrolases"/>
    <property type="match status" value="1"/>
</dbReference>